<protein>
    <recommendedName>
        <fullName evidence="1">KIB1-4 beta-propeller domain-containing protein</fullName>
    </recommendedName>
</protein>
<organism evidence="2 3">
    <name type="scientific">Capsicum annuum</name>
    <name type="common">Capsicum pepper</name>
    <dbReference type="NCBI Taxonomy" id="4072"/>
    <lineage>
        <taxon>Eukaryota</taxon>
        <taxon>Viridiplantae</taxon>
        <taxon>Streptophyta</taxon>
        <taxon>Embryophyta</taxon>
        <taxon>Tracheophyta</taxon>
        <taxon>Spermatophyta</taxon>
        <taxon>Magnoliopsida</taxon>
        <taxon>eudicotyledons</taxon>
        <taxon>Gunneridae</taxon>
        <taxon>Pentapetalae</taxon>
        <taxon>asterids</taxon>
        <taxon>lamiids</taxon>
        <taxon>Solanales</taxon>
        <taxon>Solanaceae</taxon>
        <taxon>Solanoideae</taxon>
        <taxon>Capsiceae</taxon>
        <taxon>Capsicum</taxon>
    </lineage>
</organism>
<reference evidence="2 3" key="1">
    <citation type="journal article" date="2014" name="Nat. Genet.">
        <title>Genome sequence of the hot pepper provides insights into the evolution of pungency in Capsicum species.</title>
        <authorList>
            <person name="Kim S."/>
            <person name="Park M."/>
            <person name="Yeom S.I."/>
            <person name="Kim Y.M."/>
            <person name="Lee J.M."/>
            <person name="Lee H.A."/>
            <person name="Seo E."/>
            <person name="Choi J."/>
            <person name="Cheong K."/>
            <person name="Kim K.T."/>
            <person name="Jung K."/>
            <person name="Lee G.W."/>
            <person name="Oh S.K."/>
            <person name="Bae C."/>
            <person name="Kim S.B."/>
            <person name="Lee H.Y."/>
            <person name="Kim S.Y."/>
            <person name="Kim M.S."/>
            <person name="Kang B.C."/>
            <person name="Jo Y.D."/>
            <person name="Yang H.B."/>
            <person name="Jeong H.J."/>
            <person name="Kang W.H."/>
            <person name="Kwon J.K."/>
            <person name="Shin C."/>
            <person name="Lim J.Y."/>
            <person name="Park J.H."/>
            <person name="Huh J.H."/>
            <person name="Kim J.S."/>
            <person name="Kim B.D."/>
            <person name="Cohen O."/>
            <person name="Paran I."/>
            <person name="Suh M.C."/>
            <person name="Lee S.B."/>
            <person name="Kim Y.K."/>
            <person name="Shin Y."/>
            <person name="Noh S.J."/>
            <person name="Park J."/>
            <person name="Seo Y.S."/>
            <person name="Kwon S.Y."/>
            <person name="Kim H.A."/>
            <person name="Park J.M."/>
            <person name="Kim H.J."/>
            <person name="Choi S.B."/>
            <person name="Bosland P.W."/>
            <person name="Reeves G."/>
            <person name="Jo S.H."/>
            <person name="Lee B.W."/>
            <person name="Cho H.T."/>
            <person name="Choi H.S."/>
            <person name="Lee M.S."/>
            <person name="Yu Y."/>
            <person name="Do Choi Y."/>
            <person name="Park B.S."/>
            <person name="van Deynze A."/>
            <person name="Ashrafi H."/>
            <person name="Hill T."/>
            <person name="Kim W.T."/>
            <person name="Pai H.S."/>
            <person name="Ahn H.K."/>
            <person name="Yeam I."/>
            <person name="Giovannoni J.J."/>
            <person name="Rose J.K."/>
            <person name="Sorensen I."/>
            <person name="Lee S.J."/>
            <person name="Kim R.W."/>
            <person name="Choi I.Y."/>
            <person name="Choi B.S."/>
            <person name="Lim J.S."/>
            <person name="Lee Y.H."/>
            <person name="Choi D."/>
        </authorList>
    </citation>
    <scope>NUCLEOTIDE SEQUENCE [LARGE SCALE GENOMIC DNA]</scope>
    <source>
        <strain evidence="3">cv. CM334</strain>
    </source>
</reference>
<name>A0A2G2ZBR9_CAPAN</name>
<reference evidence="2 3" key="2">
    <citation type="journal article" date="2017" name="Genome Biol.">
        <title>New reference genome sequences of hot pepper reveal the massive evolution of plant disease-resistance genes by retroduplication.</title>
        <authorList>
            <person name="Kim S."/>
            <person name="Park J."/>
            <person name="Yeom S.I."/>
            <person name="Kim Y.M."/>
            <person name="Seo E."/>
            <person name="Kim K.T."/>
            <person name="Kim M.S."/>
            <person name="Lee J.M."/>
            <person name="Cheong K."/>
            <person name="Shin H.S."/>
            <person name="Kim S.B."/>
            <person name="Han K."/>
            <person name="Lee J."/>
            <person name="Park M."/>
            <person name="Lee H.A."/>
            <person name="Lee H.Y."/>
            <person name="Lee Y."/>
            <person name="Oh S."/>
            <person name="Lee J.H."/>
            <person name="Choi E."/>
            <person name="Choi E."/>
            <person name="Lee S.E."/>
            <person name="Jeon J."/>
            <person name="Kim H."/>
            <person name="Choi G."/>
            <person name="Song H."/>
            <person name="Lee J."/>
            <person name="Lee S.C."/>
            <person name="Kwon J.K."/>
            <person name="Lee H.Y."/>
            <person name="Koo N."/>
            <person name="Hong Y."/>
            <person name="Kim R.W."/>
            <person name="Kang W.H."/>
            <person name="Huh J.H."/>
            <person name="Kang B.C."/>
            <person name="Yang T.J."/>
            <person name="Lee Y.H."/>
            <person name="Bennetzen J.L."/>
            <person name="Choi D."/>
        </authorList>
    </citation>
    <scope>NUCLEOTIDE SEQUENCE [LARGE SCALE GENOMIC DNA]</scope>
    <source>
        <strain evidence="3">cv. CM334</strain>
    </source>
</reference>
<gene>
    <name evidence="2" type="ORF">T459_17484</name>
</gene>
<evidence type="ECO:0000313" key="2">
    <source>
        <dbReference type="EMBL" id="PHT79432.1"/>
    </source>
</evidence>
<accession>A0A2G2ZBR9</accession>
<sequence>METIRASTEISKPIKQLPLLILAPKCTVNRLYSLLEKDVKEQIPSVECVIRNSQSGLVERIISDFSSEIPGLGRDTPDIPLISDVVLSSSPMDDDCIAVAIYGQTQKLCFCRKKRTRLDDDDHPNCWIPLHSPFMYYHQIVYHSGKKLFYTVSDAWLNLEAWDLHSDPIKRFHIKGKCQILRDICDWPPRYLNPLDWDGPLYTQKIHLAYDHQDQELFIVLRHGIGDTLNYTLGVPDIEDPYYKTVTAVPDIEDSDIIYHNTLSFDVFKVNFINNHNVKLQHLDDIGNRALFVGINRSFVLSTTEFPELRSGSIYFADQKYLWEYNFGGHDMGIFDYKELDIIKLETISPASSWFIPDVNTRDVDADF</sequence>
<dbReference type="Proteomes" id="UP000222542">
    <property type="component" value="Unassembled WGS sequence"/>
</dbReference>
<dbReference type="OMA" id="ACIVRAY"/>
<evidence type="ECO:0000259" key="1">
    <source>
        <dbReference type="Pfam" id="PF03478"/>
    </source>
</evidence>
<comment type="caution">
    <text evidence="2">The sequence shown here is derived from an EMBL/GenBank/DDBJ whole genome shotgun (WGS) entry which is preliminary data.</text>
</comment>
<dbReference type="InterPro" id="IPR050942">
    <property type="entry name" value="F-box_BR-signaling"/>
</dbReference>
<proteinExistence type="predicted"/>
<dbReference type="Gramene" id="PHT79432">
    <property type="protein sequence ID" value="PHT79432"/>
    <property type="gene ID" value="T459_17484"/>
</dbReference>
<dbReference type="Pfam" id="PF03478">
    <property type="entry name" value="Beta-prop_KIB1-4"/>
    <property type="match status" value="1"/>
</dbReference>
<dbReference type="PANTHER" id="PTHR44259:SF37">
    <property type="entry name" value="DUF1618 DOMAIN-CONTAINING PROTEIN"/>
    <property type="match status" value="1"/>
</dbReference>
<dbReference type="InterPro" id="IPR005174">
    <property type="entry name" value="KIB1-4_b-propeller"/>
</dbReference>
<dbReference type="PANTHER" id="PTHR44259">
    <property type="entry name" value="OS07G0183000 PROTEIN-RELATED"/>
    <property type="match status" value="1"/>
</dbReference>
<keyword evidence="3" id="KW-1185">Reference proteome</keyword>
<dbReference type="AlphaFoldDB" id="A0A2G2ZBR9"/>
<evidence type="ECO:0000313" key="3">
    <source>
        <dbReference type="Proteomes" id="UP000222542"/>
    </source>
</evidence>
<dbReference type="EMBL" id="AYRZ02000006">
    <property type="protein sequence ID" value="PHT79432.1"/>
    <property type="molecule type" value="Genomic_DNA"/>
</dbReference>
<feature type="domain" description="KIB1-4 beta-propeller" evidence="1">
    <location>
        <begin position="50"/>
        <end position="336"/>
    </location>
</feature>